<dbReference type="SUPFAM" id="SSF53474">
    <property type="entry name" value="alpha/beta-Hydrolases"/>
    <property type="match status" value="1"/>
</dbReference>
<dbReference type="CDD" id="cd12810">
    <property type="entry name" value="Esterase_713_like-3"/>
    <property type="match status" value="1"/>
</dbReference>
<accession>A0A2J6SIT6</accession>
<dbReference type="PANTHER" id="PTHR43194:SF4">
    <property type="entry name" value="AB HYDROLASE-1 DOMAIN-CONTAINING PROTEIN"/>
    <property type="match status" value="1"/>
</dbReference>
<evidence type="ECO:0000313" key="3">
    <source>
        <dbReference type="Proteomes" id="UP000235371"/>
    </source>
</evidence>
<dbReference type="AlphaFoldDB" id="A0A2J6SIT6"/>
<dbReference type="EMBL" id="KZ613913">
    <property type="protein sequence ID" value="PMD50650.1"/>
    <property type="molecule type" value="Genomic_DNA"/>
</dbReference>
<dbReference type="Gene3D" id="3.40.50.1820">
    <property type="entry name" value="alpha/beta hydrolase"/>
    <property type="match status" value="1"/>
</dbReference>
<dbReference type="GeneID" id="36590093"/>
<organism evidence="2 3">
    <name type="scientific">Hyaloscypha bicolor E</name>
    <dbReference type="NCBI Taxonomy" id="1095630"/>
    <lineage>
        <taxon>Eukaryota</taxon>
        <taxon>Fungi</taxon>
        <taxon>Dikarya</taxon>
        <taxon>Ascomycota</taxon>
        <taxon>Pezizomycotina</taxon>
        <taxon>Leotiomycetes</taxon>
        <taxon>Helotiales</taxon>
        <taxon>Hyaloscyphaceae</taxon>
        <taxon>Hyaloscypha</taxon>
        <taxon>Hyaloscypha bicolor</taxon>
    </lineage>
</organism>
<evidence type="ECO:0000313" key="2">
    <source>
        <dbReference type="EMBL" id="PMD50650.1"/>
    </source>
</evidence>
<dbReference type="InParanoid" id="A0A2J6SIT6"/>
<evidence type="ECO:0000256" key="1">
    <source>
        <dbReference type="SAM" id="SignalP"/>
    </source>
</evidence>
<name>A0A2J6SIT6_9HELO</name>
<gene>
    <name evidence="2" type="ORF">K444DRAFT_622018</name>
</gene>
<keyword evidence="3" id="KW-1185">Reference proteome</keyword>
<keyword evidence="1" id="KW-0732">Signal</keyword>
<sequence>MLVSLLLWSALSCLTASTPVVSSFSHHLQREETKSQNEARDSSLSIKSQGSFAFAGTVVVGANGDTWHADHGYVQYQIPLHPRRYPLILWHGAGLSGCEWETTPDGREGYQSIFLRRGFSVYIIDQPRQGRAGQASKGLPAIPDPTPIESILFTTFRLGTWTPPAQPQFFAGVQFPEDPGSLNQFFRRGTFHGTGGDRLDWSGAGDAYQLMTSAVGILADDIGPAVLVTHSGGANQGWGAAMNSNQVKAIVAYEPTNFQFPEGELPAVTGPLQPSHTVPLQDFLKLTQIPIQLVYGDNLDQTPLFTQAFRDAQAFVDAINRHGGHAELLHLPNIGVKGNTHFLFSDLNNMKIADLLSSFLAQHHLD</sequence>
<dbReference type="RefSeq" id="XP_024727554.1">
    <property type="nucleotide sequence ID" value="XM_024882016.1"/>
</dbReference>
<protein>
    <submittedName>
        <fullName evidence="2">Alpha/beta-hydrolase</fullName>
    </submittedName>
</protein>
<proteinExistence type="predicted"/>
<dbReference type="Proteomes" id="UP000235371">
    <property type="component" value="Unassembled WGS sequence"/>
</dbReference>
<feature type="signal peptide" evidence="1">
    <location>
        <begin position="1"/>
        <end position="17"/>
    </location>
</feature>
<feature type="chain" id="PRO_5014456104" evidence="1">
    <location>
        <begin position="18"/>
        <end position="366"/>
    </location>
</feature>
<dbReference type="STRING" id="1095630.A0A2J6SIT6"/>
<dbReference type="PANTHER" id="PTHR43194">
    <property type="entry name" value="HYDROLASE ALPHA/BETA FOLD FAMILY"/>
    <property type="match status" value="1"/>
</dbReference>
<reference evidence="2 3" key="1">
    <citation type="submission" date="2016-04" db="EMBL/GenBank/DDBJ databases">
        <title>A degradative enzymes factory behind the ericoid mycorrhizal symbiosis.</title>
        <authorList>
            <consortium name="DOE Joint Genome Institute"/>
            <person name="Martino E."/>
            <person name="Morin E."/>
            <person name="Grelet G."/>
            <person name="Kuo A."/>
            <person name="Kohler A."/>
            <person name="Daghino S."/>
            <person name="Barry K."/>
            <person name="Choi C."/>
            <person name="Cichocki N."/>
            <person name="Clum A."/>
            <person name="Copeland A."/>
            <person name="Hainaut M."/>
            <person name="Haridas S."/>
            <person name="Labutti K."/>
            <person name="Lindquist E."/>
            <person name="Lipzen A."/>
            <person name="Khouja H.-R."/>
            <person name="Murat C."/>
            <person name="Ohm R."/>
            <person name="Olson A."/>
            <person name="Spatafora J."/>
            <person name="Veneault-Fourrey C."/>
            <person name="Henrissat B."/>
            <person name="Grigoriev I."/>
            <person name="Martin F."/>
            <person name="Perotto S."/>
        </authorList>
    </citation>
    <scope>NUCLEOTIDE SEQUENCE [LARGE SCALE GENOMIC DNA]</scope>
    <source>
        <strain evidence="2 3">E</strain>
    </source>
</reference>
<dbReference type="InterPro" id="IPR029058">
    <property type="entry name" value="AB_hydrolase_fold"/>
</dbReference>
<dbReference type="OrthoDB" id="9978720at2759"/>
<dbReference type="InterPro" id="IPR050228">
    <property type="entry name" value="Carboxylesterase_BioH"/>
</dbReference>
<keyword evidence="2" id="KW-0378">Hydrolase</keyword>
<dbReference type="GO" id="GO:0016787">
    <property type="term" value="F:hydrolase activity"/>
    <property type="evidence" value="ECO:0007669"/>
    <property type="project" value="UniProtKB-KW"/>
</dbReference>